<feature type="compositionally biased region" description="Basic residues" evidence="1">
    <location>
        <begin position="252"/>
        <end position="262"/>
    </location>
</feature>
<dbReference type="PANTHER" id="PTHR47336">
    <property type="entry name" value="TRANSCRIPTION FACTOR HMS1-RELATED"/>
    <property type="match status" value="1"/>
</dbReference>
<feature type="compositionally biased region" description="Basic residues" evidence="1">
    <location>
        <begin position="400"/>
        <end position="410"/>
    </location>
</feature>
<dbReference type="GeneID" id="87811420"/>
<evidence type="ECO:0000256" key="1">
    <source>
        <dbReference type="SAM" id="MobiDB-lite"/>
    </source>
</evidence>
<gene>
    <name evidence="2" type="ORF">LOC62_06G008253</name>
</gene>
<evidence type="ECO:0000313" key="2">
    <source>
        <dbReference type="EMBL" id="WOO84740.1"/>
    </source>
</evidence>
<reference evidence="2" key="1">
    <citation type="submission" date="2023-10" db="EMBL/GenBank/DDBJ databases">
        <authorList>
            <person name="Noh H."/>
        </authorList>
    </citation>
    <scope>NUCLEOTIDE SEQUENCE</scope>
    <source>
        <strain evidence="2">DUCC4014</strain>
    </source>
</reference>
<dbReference type="SUPFAM" id="SSF47459">
    <property type="entry name" value="HLH, helix-loop-helix DNA-binding domain"/>
    <property type="match status" value="1"/>
</dbReference>
<feature type="region of interest" description="Disordered" evidence="1">
    <location>
        <begin position="382"/>
        <end position="414"/>
    </location>
</feature>
<evidence type="ECO:0008006" key="4">
    <source>
        <dbReference type="Google" id="ProtNLM"/>
    </source>
</evidence>
<protein>
    <recommendedName>
        <fullName evidence="4">BHLH domain-containing protein</fullName>
    </recommendedName>
</protein>
<dbReference type="EMBL" id="CP086719">
    <property type="protein sequence ID" value="WOO84740.1"/>
    <property type="molecule type" value="Genomic_DNA"/>
</dbReference>
<dbReference type="PANTHER" id="PTHR47336:SF2">
    <property type="entry name" value="TRANSCRIPTION FACTOR HMS1-RELATED"/>
    <property type="match status" value="1"/>
</dbReference>
<dbReference type="InterPro" id="IPR036638">
    <property type="entry name" value="HLH_DNA-bd_sf"/>
</dbReference>
<dbReference type="CDD" id="cd11395">
    <property type="entry name" value="bHLHzip_SREBP_like"/>
    <property type="match status" value="1"/>
</dbReference>
<proteinExistence type="predicted"/>
<feature type="region of interest" description="Disordered" evidence="1">
    <location>
        <begin position="46"/>
        <end position="68"/>
    </location>
</feature>
<accession>A0AAF0YDF5</accession>
<feature type="compositionally biased region" description="Acidic residues" evidence="1">
    <location>
        <begin position="387"/>
        <end position="396"/>
    </location>
</feature>
<keyword evidence="3" id="KW-1185">Reference proteome</keyword>
<organism evidence="2 3">
    <name type="scientific">Vanrija pseudolonga</name>
    <dbReference type="NCBI Taxonomy" id="143232"/>
    <lineage>
        <taxon>Eukaryota</taxon>
        <taxon>Fungi</taxon>
        <taxon>Dikarya</taxon>
        <taxon>Basidiomycota</taxon>
        <taxon>Agaricomycotina</taxon>
        <taxon>Tremellomycetes</taxon>
        <taxon>Trichosporonales</taxon>
        <taxon>Trichosporonaceae</taxon>
        <taxon>Vanrija</taxon>
    </lineage>
</organism>
<dbReference type="RefSeq" id="XP_062630766.1">
    <property type="nucleotide sequence ID" value="XM_062774782.1"/>
</dbReference>
<evidence type="ECO:0000313" key="3">
    <source>
        <dbReference type="Proteomes" id="UP000827549"/>
    </source>
</evidence>
<feature type="compositionally biased region" description="Pro residues" evidence="1">
    <location>
        <begin position="185"/>
        <end position="217"/>
    </location>
</feature>
<feature type="region of interest" description="Disordered" evidence="1">
    <location>
        <begin position="178"/>
        <end position="264"/>
    </location>
</feature>
<dbReference type="AlphaFoldDB" id="A0AAF0YDF5"/>
<sequence>MSAVLANDLFSFDDNDESVPSGNTLFPPTLNFPGLDALENAYLSPNSLSPHSSDPSHTLSPPSFGSPNSSLSFATDEYLLNNSFGNDELDLLIFPDENKPDLNLLDSLQMPMPQQPGFAPLNLGAQPEVKAQVGQPAAVPAVPMGAIQPPAFDGLLDQWRQSLVQSMNQGQQLPWMVGTGVMPTPIQPPVPNPAPIQQAPIPPQAPPQAAPLPPQPSPVKEAPKAAHPPPRRSAPNAPLTKRSVSPPVNVGKHNKTERRYRQKVQQAQADLRDAVPALRVLYGTSSEEQKQLTDVRAADGTVDGLGEVTRPNASAKATILIGARMYIELLQRRTASLQRKVAELESWRLAVGGPDDLEAWRTDFDAREAVLAAQLAAAAALNRSDDSGDDDSEEEEVAPRKRPRVTKKAKATPDNKVGQGMKAFAAFAVSFSLMPSASNLFNNAPSHTAISSGGVLTASSSLYTGELARHQVISRLPLITAEHGSRLLGRVLPSAVVPGPHTIVDWTFKLLAATALVFILGPIFERVTRKHRDERTGAGSVGGFVRDAVQAHVGSSVDDVGEWNTLAAGIVGGVVKPSIFVRWHVVFKLQRSVDPYSLALLALLAPERASSRNAWVEARKRAVPDSPLATVLALPLDEASRCLDLVPPTSAPIAAIVEQINLAHLYDLYSRFFVRLVAAVGDATSLSPMLLNVQRSTIAQELKSFDREIRGVLHGVPRHSTSHALGLVLLGLWGLFSGYQSPAVLVSALAAEEVQGAGSSLESVSALLELLYPNSSNPRQTPSTPASPNAQAIDKLALACIGFVDLLYSSSNATATRIERLEVSQRVQKEAVRLRLVLTQATFVGLEDDEDDNASDESFDDARQKLVSVLCNVGRRAAGRSVYRDDDSGLEDDVEDW</sequence>
<dbReference type="GO" id="GO:0046983">
    <property type="term" value="F:protein dimerization activity"/>
    <property type="evidence" value="ECO:0007669"/>
    <property type="project" value="InterPro"/>
</dbReference>
<name>A0AAF0YDF5_9TREE</name>
<dbReference type="InterPro" id="IPR052099">
    <property type="entry name" value="Regulatory_TF_Diverse"/>
</dbReference>
<dbReference type="Gene3D" id="4.10.280.10">
    <property type="entry name" value="Helix-loop-helix DNA-binding domain"/>
    <property type="match status" value="1"/>
</dbReference>
<dbReference type="Proteomes" id="UP000827549">
    <property type="component" value="Chromosome 6"/>
</dbReference>